<comment type="caution">
    <text evidence="1">The sequence shown here is derived from an EMBL/GenBank/DDBJ whole genome shotgun (WGS) entry which is preliminary data.</text>
</comment>
<reference evidence="1 2" key="1">
    <citation type="submission" date="2022-03" db="EMBL/GenBank/DDBJ databases">
        <authorList>
            <person name="Macdonald S."/>
            <person name="Ahmed S."/>
            <person name="Newling K."/>
        </authorList>
    </citation>
    <scope>NUCLEOTIDE SEQUENCE [LARGE SCALE GENOMIC DNA]</scope>
</reference>
<protein>
    <submittedName>
        <fullName evidence="1">Uncharacterized protein</fullName>
    </submittedName>
</protein>
<sequence>MANLQCLVSELKAGRYIETFVTRLLHFWEAHNVTNGGDLMAVYIALVDEKTPVSIIFSERPILLRFYKMVNSRIRQTREKLSSGLKHI</sequence>
<gene>
    <name evidence="1" type="ORF">ERUC_LOCUS37603</name>
</gene>
<organism evidence="1 2">
    <name type="scientific">Eruca vesicaria subsp. sativa</name>
    <name type="common">Garden rocket</name>
    <name type="synonym">Eruca sativa</name>
    <dbReference type="NCBI Taxonomy" id="29727"/>
    <lineage>
        <taxon>Eukaryota</taxon>
        <taxon>Viridiplantae</taxon>
        <taxon>Streptophyta</taxon>
        <taxon>Embryophyta</taxon>
        <taxon>Tracheophyta</taxon>
        <taxon>Spermatophyta</taxon>
        <taxon>Magnoliopsida</taxon>
        <taxon>eudicotyledons</taxon>
        <taxon>Gunneridae</taxon>
        <taxon>Pentapetalae</taxon>
        <taxon>rosids</taxon>
        <taxon>malvids</taxon>
        <taxon>Brassicales</taxon>
        <taxon>Brassicaceae</taxon>
        <taxon>Brassiceae</taxon>
        <taxon>Eruca</taxon>
    </lineage>
</organism>
<evidence type="ECO:0000313" key="1">
    <source>
        <dbReference type="EMBL" id="CAH8385120.1"/>
    </source>
</evidence>
<dbReference type="EMBL" id="CAKOAT010651820">
    <property type="protein sequence ID" value="CAH8385120.1"/>
    <property type="molecule type" value="Genomic_DNA"/>
</dbReference>
<evidence type="ECO:0000313" key="2">
    <source>
        <dbReference type="Proteomes" id="UP001642260"/>
    </source>
</evidence>
<name>A0ABC8LPQ7_ERUVS</name>
<proteinExistence type="predicted"/>
<keyword evidence="2" id="KW-1185">Reference proteome</keyword>
<dbReference type="Proteomes" id="UP001642260">
    <property type="component" value="Unassembled WGS sequence"/>
</dbReference>
<accession>A0ABC8LPQ7</accession>
<dbReference type="AlphaFoldDB" id="A0ABC8LPQ7"/>